<dbReference type="InterPro" id="IPR012993">
    <property type="entry name" value="UME"/>
</dbReference>
<dbReference type="InterPro" id="IPR036940">
    <property type="entry name" value="PI3/4_kinase_cat_sf"/>
</dbReference>
<dbReference type="InterPro" id="IPR014009">
    <property type="entry name" value="PIK_FAT"/>
</dbReference>
<dbReference type="InterPro" id="IPR011009">
    <property type="entry name" value="Kinase-like_dom_sf"/>
</dbReference>
<accession>A0ABN7B665</accession>
<dbReference type="Pfam" id="PF00454">
    <property type="entry name" value="PI3_PI4_kinase"/>
    <property type="match status" value="1"/>
</dbReference>
<feature type="domain" description="PI3K/PI4K catalytic" evidence="13">
    <location>
        <begin position="2135"/>
        <end position="2446"/>
    </location>
</feature>
<keyword evidence="5" id="KW-0808">Transferase</keyword>
<evidence type="ECO:0000313" key="17">
    <source>
        <dbReference type="Proteomes" id="UP001307889"/>
    </source>
</evidence>
<keyword evidence="6" id="KW-0547">Nucleotide-binding</keyword>
<evidence type="ECO:0000256" key="2">
    <source>
        <dbReference type="ARBA" id="ARBA00010769"/>
    </source>
</evidence>
<dbReference type="PANTHER" id="PTHR11139">
    <property type="entry name" value="ATAXIA TELANGIECTASIA MUTATED ATM -RELATED"/>
    <property type="match status" value="1"/>
</dbReference>
<dbReference type="SUPFAM" id="SSF56112">
    <property type="entry name" value="Protein kinase-like (PK-like)"/>
    <property type="match status" value="1"/>
</dbReference>
<dbReference type="InterPro" id="IPR018936">
    <property type="entry name" value="PI3/4_kinase_CS"/>
</dbReference>
<dbReference type="PANTHER" id="PTHR11139:SF69">
    <property type="entry name" value="SERINE_THREONINE-PROTEIN KINASE ATR"/>
    <property type="match status" value="1"/>
</dbReference>
<evidence type="ECO:0000256" key="1">
    <source>
        <dbReference type="ARBA" id="ARBA00004123"/>
    </source>
</evidence>
<dbReference type="CDD" id="cd00892">
    <property type="entry name" value="PIKKc_ATR"/>
    <property type="match status" value="1"/>
</dbReference>
<reference evidence="16 17" key="1">
    <citation type="submission" date="2023-09" db="EMBL/GenBank/DDBJ databases">
        <title>Nesidiocoris tenuis whole genome shotgun sequence.</title>
        <authorList>
            <person name="Shibata T."/>
            <person name="Shimoda M."/>
            <person name="Kobayashi T."/>
            <person name="Uehara T."/>
        </authorList>
    </citation>
    <scope>NUCLEOTIDE SEQUENCE [LARGE SCALE GENOMIC DNA]</scope>
    <source>
        <strain evidence="16 17">Japan</strain>
    </source>
</reference>
<keyword evidence="9" id="KW-0067">ATP-binding</keyword>
<evidence type="ECO:0000256" key="11">
    <source>
        <dbReference type="ARBA" id="ARBA00023242"/>
    </source>
</evidence>
<feature type="domain" description="FAT" evidence="14">
    <location>
        <begin position="1461"/>
        <end position="2024"/>
    </location>
</feature>
<evidence type="ECO:0000256" key="3">
    <source>
        <dbReference type="ARBA" id="ARBA00012513"/>
    </source>
</evidence>
<dbReference type="InterPro" id="IPR050517">
    <property type="entry name" value="DDR_Repair_Kinase"/>
</dbReference>
<evidence type="ECO:0000313" key="16">
    <source>
        <dbReference type="EMBL" id="BES98656.1"/>
    </source>
</evidence>
<feature type="domain" description="FATC" evidence="15">
    <location>
        <begin position="2459"/>
        <end position="2491"/>
    </location>
</feature>
<organism evidence="16 17">
    <name type="scientific">Nesidiocoris tenuis</name>
    <dbReference type="NCBI Taxonomy" id="355587"/>
    <lineage>
        <taxon>Eukaryota</taxon>
        <taxon>Metazoa</taxon>
        <taxon>Ecdysozoa</taxon>
        <taxon>Arthropoda</taxon>
        <taxon>Hexapoda</taxon>
        <taxon>Insecta</taxon>
        <taxon>Pterygota</taxon>
        <taxon>Neoptera</taxon>
        <taxon>Paraneoptera</taxon>
        <taxon>Hemiptera</taxon>
        <taxon>Heteroptera</taxon>
        <taxon>Panheteroptera</taxon>
        <taxon>Cimicomorpha</taxon>
        <taxon>Miridae</taxon>
        <taxon>Dicyphina</taxon>
        <taxon>Nesidiocoris</taxon>
    </lineage>
</organism>
<evidence type="ECO:0000256" key="6">
    <source>
        <dbReference type="ARBA" id="ARBA00022741"/>
    </source>
</evidence>
<evidence type="ECO:0000256" key="9">
    <source>
        <dbReference type="ARBA" id="ARBA00022840"/>
    </source>
</evidence>
<evidence type="ECO:0000256" key="4">
    <source>
        <dbReference type="ARBA" id="ARBA00022527"/>
    </source>
</evidence>
<dbReference type="Gene3D" id="3.30.1010.10">
    <property type="entry name" value="Phosphatidylinositol 3-kinase Catalytic Subunit, Chain A, domain 4"/>
    <property type="match status" value="1"/>
</dbReference>
<dbReference type="SMART" id="SM00146">
    <property type="entry name" value="PI3Kc"/>
    <property type="match status" value="1"/>
</dbReference>
<dbReference type="EC" id="2.7.11.1" evidence="3"/>
<comment type="similarity">
    <text evidence="2">Belongs to the PI3/PI4-kinase family. ATM subfamily.</text>
</comment>
<dbReference type="PROSITE" id="PS50290">
    <property type="entry name" value="PI3_4_KINASE_3"/>
    <property type="match status" value="1"/>
</dbReference>
<dbReference type="PROSITE" id="PS51189">
    <property type="entry name" value="FAT"/>
    <property type="match status" value="1"/>
</dbReference>
<proteinExistence type="inferred from homology"/>
<dbReference type="InterPro" id="IPR016024">
    <property type="entry name" value="ARM-type_fold"/>
</dbReference>
<dbReference type="InterPro" id="IPR003152">
    <property type="entry name" value="FATC_dom"/>
</dbReference>
<sequence length="2491" mass="285602">MYENQEEQVYQIFRTAFQVLKEGSGSGNESTAAEGIVDCLERLKHQNIPTSRKNGDFYRWLAVQCLRVSLDPSLARIAPQITRSFVEVLDIHARSDSLIFLDIITTFVDSLTRSLNVNGYFHRKGDAVFVVTSPDLSDDDSATSVGHRRDLRPICLFFVLLVEGREEILGQLDQTYTFGILTVLIQIYETFDRELGHKIITLFPHLVKALHPTNSLEWNVIYSVFMVFYSTIESLENLRSDVLDSLLDTITYVVSNFSDFNASLAELILLLAAEASYTIALSDSSADLSPWVRPAVVLMDSVDFTSMDLDSIVPKLLATFRREFVPLIDAYLLKSLEVEVEGHSKGDDVTVIVEEKSPTWKLCLDAVKSVPTIAYTSTSYERMLALASDLVLAGRRISYLLKFKHKSVKFELFNLRSLRPLINVPFMCDECLCEPIASKFASFISYLKVMLALSADFTPRPPLIDSYLVEHAFVLFTLPWQPRYAEHFSDSVKCDCLDGIVNLAYVVDRDKFLKFAAIFVKDVCAAIMSTENETVLKKMLSCLVLIVYNVSDAVVCEILTILKEYLCPEKLDMLLNNEYVGHKLLCFISGRCAVKMGAEDWELLCADCDALETDVTYTKFALICFKDYVAAKFVDCLSDPNASLLNLNGVFLRFLNHSDHLRDPSSVERFFTRLITEPLQDSVLTNEILYRLVYDQEGEANHEVVSKIYQTICRLLKKSKNGDFEITVSRYESIISVTKKLLKLPYPSSMSILKILMLYNLSPAFDITVLRALFKIALSVRENNVPDFLKTHEPNLAKFTVNYMIHKANDSNTPIARSICDVLGVLNLKLDEVIGQLTLMSFILSEIVQKCKPSQSGPIIAQIAALFSEDVKTFLDKHYESIFAIIYALDNDTITEQHLMPLFESTGLSFEKTLHWRYSQLVSKLILHSYHPLRVYRFLFRHKQNENVEQHLADLKQHFIGCLTIIETDLPKNESLHTAKNYITCIYKCIQTFGFEIVASIQVKLLTTLRICLPLYYDTLPKYCLKAWTYFCFSVDVKTIGPYLVTILVHLLPLLDKFPDPVANIFHYFIVENGGYYRERLPSLYFVPCHPNSKMQQVWSVIQLALLAKGSCCRNIFVTLEGIYSESTETKKVSLERLRMCLSEHSSMLYKSIEQDDETSETILTCLLDNITYNNDEVKTLCAACLGELGAIDPTKFGFNDSRRTYTPQKYNLAADDFSVLCITKIVHCLRKYDDSNVTHILCSTLQELLRLHLEHKSEQERSQYLEKFNVHDRYLLVPLLHSKYIFKGVSFDRKMSEITFEFHAGKTPCEWATIWATHMLFRMPPSPQRTVFSTCLSTMKIDIEVTEAVLPYILLYALITCSPSDVESIEREMKYILQWDLTKHRTKPDNLMMIVGNSKKNIIHSDVSQTKYVSMMLDLLDFLNQVTSDCHFFKASLGLPNEQRFKGKIENFVKRFPERAMSLKSFVQEDYCRALYYFEKDSSDLRAVECLKPLRNIYSKLDDINGLVGVVKSSNSAPSTEETIVNHMVYGSVHDALSGYERMCSKYQSTNTYRGLIQCYIEVNQPATALAISKQIINDEKYLRPDIFSEHVEALWSTSHYKEIDSLLEELNPRFSKGSMWSVDLVGVYRLLTKSNYEAVLDEIKNIRLGVVNRLTNLNRSAMALYRQGYWYVVKLHILNDIETFAQMQFAVRPGEDDSDHFKRASDRFQQRLAILPAHGPFVQDVTKSCLQTLDTVYDASKFKLTDSMKIEISSSLGSMWLNLAKKARHKRRLQEAYTCIGIAEKYEPPKLFIELAKYYQAKFETDTAVLVLERGLQKFDLSASQDDKEKRKICADAALLIAQFQVGSMNLDFNDGYVAFKKAVNICDLEKSFVRLATYLYKQHLTETEPDDTAVKRHIQFDAAQNFSKSLLYGTKHIYQSMPCILTLWLDFGARVATQLRANRPTEVLNEMVKMLANFNRLIENNTFLLPTYMFMTAFSQILSRINHRHPVCLEILSKIIIKILKEYPQQAMWSFYSVCRSTDVTQRERTAEIYKRFRGSDKEGGRFLKAFTNLAERLIDISMKKLRSDVRQVNLNQISPKLQLMMEEIRNAPIMLPLQKFLTVRIAMRRTGDEPNEQHTPFPLNPIYITDVKSAVLILISIQMPKRLEFVGSDGQTYPLMCKQDDLRLDSRFMEFNSVINTLLRTDSDACEKNLSIRTYSVVPLNSECGIIEWLNGLSSLKSVIVDMYAKLNIQTMPVRQVKKLMYVEKDQVPLQERLRRFVAEILPQHPPVLHKWFFERHPCPEEWLHCRNAFVRSSAVMSIVGYIVGLGDRHCENILIDSATGEAVHVDFNMLFNRSDILKFPETVPFRLTHSMVRAMGATGVEGLFVNSAETTARVVRHNSEQLLSVLKPFLYDIDVKSYNPRRHALKKSAALVTDDMLNDEAKINIQNVEMRLSGVVRCKNNQWAQHRDSKPLSVEGQTRMLIKEATSDLNLCQMFVGWSPYL</sequence>
<dbReference type="Pfam" id="PF08064">
    <property type="entry name" value="UME"/>
    <property type="match status" value="1"/>
</dbReference>
<evidence type="ECO:0000256" key="8">
    <source>
        <dbReference type="ARBA" id="ARBA00022777"/>
    </source>
</evidence>
<protein>
    <recommendedName>
        <fullName evidence="12">Serine/threonine-protein kinase ATR</fullName>
        <ecNumber evidence="3">2.7.11.1</ecNumber>
    </recommendedName>
</protein>
<dbReference type="Pfam" id="PF02259">
    <property type="entry name" value="FAT"/>
    <property type="match status" value="1"/>
</dbReference>
<evidence type="ECO:0000259" key="14">
    <source>
        <dbReference type="PROSITE" id="PS51189"/>
    </source>
</evidence>
<dbReference type="Proteomes" id="UP001307889">
    <property type="component" value="Chromosome 9"/>
</dbReference>
<dbReference type="PROSITE" id="PS51190">
    <property type="entry name" value="FATC"/>
    <property type="match status" value="1"/>
</dbReference>
<dbReference type="EMBL" id="AP028917">
    <property type="protein sequence ID" value="BES98656.1"/>
    <property type="molecule type" value="Genomic_DNA"/>
</dbReference>
<keyword evidence="8" id="KW-0418">Kinase</keyword>
<evidence type="ECO:0000259" key="13">
    <source>
        <dbReference type="PROSITE" id="PS50290"/>
    </source>
</evidence>
<evidence type="ECO:0000256" key="12">
    <source>
        <dbReference type="ARBA" id="ARBA00024420"/>
    </source>
</evidence>
<keyword evidence="7" id="KW-0227">DNA damage</keyword>
<keyword evidence="17" id="KW-1185">Reference proteome</keyword>
<dbReference type="InterPro" id="IPR003151">
    <property type="entry name" value="PIK-rel_kinase_FAT"/>
</dbReference>
<comment type="subcellular location">
    <subcellularLocation>
        <location evidence="1">Nucleus</location>
    </subcellularLocation>
</comment>
<dbReference type="Gene3D" id="1.10.1070.11">
    <property type="entry name" value="Phosphatidylinositol 3-/4-kinase, catalytic domain"/>
    <property type="match status" value="1"/>
</dbReference>
<dbReference type="Pfam" id="PF02260">
    <property type="entry name" value="FATC"/>
    <property type="match status" value="1"/>
</dbReference>
<evidence type="ECO:0000256" key="10">
    <source>
        <dbReference type="ARBA" id="ARBA00023204"/>
    </source>
</evidence>
<dbReference type="SUPFAM" id="SSF48371">
    <property type="entry name" value="ARM repeat"/>
    <property type="match status" value="1"/>
</dbReference>
<gene>
    <name evidence="16" type="ORF">NTJ_11473</name>
</gene>
<evidence type="ECO:0000256" key="5">
    <source>
        <dbReference type="ARBA" id="ARBA00022679"/>
    </source>
</evidence>
<evidence type="ECO:0000256" key="7">
    <source>
        <dbReference type="ARBA" id="ARBA00022763"/>
    </source>
</evidence>
<dbReference type="Pfam" id="PF23593">
    <property type="entry name" value="HEAT_ATR"/>
    <property type="match status" value="1"/>
</dbReference>
<dbReference type="Pfam" id="PF25030">
    <property type="entry name" value="M-HEAT_ATR"/>
    <property type="match status" value="1"/>
</dbReference>
<name>A0ABN7B665_9HEMI</name>
<dbReference type="SMART" id="SM01343">
    <property type="entry name" value="FATC"/>
    <property type="match status" value="1"/>
</dbReference>
<evidence type="ECO:0000259" key="15">
    <source>
        <dbReference type="PROSITE" id="PS51190"/>
    </source>
</evidence>
<dbReference type="InterPro" id="IPR000403">
    <property type="entry name" value="PI3/4_kinase_cat_dom"/>
</dbReference>
<keyword evidence="4" id="KW-0723">Serine/threonine-protein kinase</keyword>
<dbReference type="PROSITE" id="PS00916">
    <property type="entry name" value="PI3_4_KINASE_2"/>
    <property type="match status" value="1"/>
</dbReference>
<keyword evidence="11" id="KW-0539">Nucleus</keyword>
<dbReference type="InterPro" id="IPR057564">
    <property type="entry name" value="HEAT_ATR"/>
</dbReference>
<dbReference type="InterPro" id="IPR056802">
    <property type="entry name" value="ATR-like_M-HEAT"/>
</dbReference>
<keyword evidence="10" id="KW-0234">DNA repair</keyword>